<accession>A0A0D8L8Q0</accession>
<evidence type="ECO:0000313" key="3">
    <source>
        <dbReference type="Proteomes" id="UP000032582"/>
    </source>
</evidence>
<evidence type="ECO:0000256" key="1">
    <source>
        <dbReference type="SAM" id="Phobius"/>
    </source>
</evidence>
<keyword evidence="1" id="KW-1133">Transmembrane helix</keyword>
<evidence type="ECO:0000313" key="2">
    <source>
        <dbReference type="EMBL" id="KJF77516.1"/>
    </source>
</evidence>
<sequence>MENILFSLYRAVRDNPDNGPETEEFTRSLAMQSFWVESLGQAGGGKVGLAFCQGEDDKEPVLLAYMRDDGSNEPPPDVAEQMNAGERDYAELPGAFLLTMTAQINYTLYIVAGNDETIVLDSDALKTLLTYLQILYNEDNEDNDEEAGSPAAYSADIRTMSGGNIVEKPGGAGKVAGFLILAAVIVAVVYFMQT</sequence>
<comment type="caution">
    <text evidence="2">The sequence shown here is derived from an EMBL/GenBank/DDBJ whole genome shotgun (WGS) entry which is preliminary data.</text>
</comment>
<reference evidence="2 3" key="1">
    <citation type="submission" date="2015-02" db="EMBL/GenBank/DDBJ databases">
        <title>Whole genome shotgun sequencing of cultured foodborne pathogen.</title>
        <authorList>
            <person name="Timme R."/>
            <person name="Allard M.W."/>
            <person name="Strain E."/>
            <person name="Evans P.S."/>
            <person name="Brown E."/>
        </authorList>
    </citation>
    <scope>NUCLEOTIDE SEQUENCE [LARGE SCALE GENOMIC DNA]</scope>
    <source>
        <strain evidence="2 3">GCSL-TSO-24</strain>
    </source>
</reference>
<dbReference type="AlphaFoldDB" id="A0A0D8L8Q0"/>
<name>A0A0D8L8Q0_MORMO</name>
<keyword evidence="1" id="KW-0812">Transmembrane</keyword>
<feature type="transmembrane region" description="Helical" evidence="1">
    <location>
        <begin position="175"/>
        <end position="192"/>
    </location>
</feature>
<dbReference type="Proteomes" id="UP000032582">
    <property type="component" value="Unassembled WGS sequence"/>
</dbReference>
<protein>
    <submittedName>
        <fullName evidence="2">Uncharacterized protein</fullName>
    </submittedName>
</protein>
<gene>
    <name evidence="2" type="ORF">UA45_12185</name>
</gene>
<dbReference type="PATRIC" id="fig|582.24.peg.3840"/>
<dbReference type="EMBL" id="JZSH01000135">
    <property type="protein sequence ID" value="KJF77516.1"/>
    <property type="molecule type" value="Genomic_DNA"/>
</dbReference>
<proteinExistence type="predicted"/>
<organism evidence="2 3">
    <name type="scientific">Morganella morganii</name>
    <name type="common">Proteus morganii</name>
    <dbReference type="NCBI Taxonomy" id="582"/>
    <lineage>
        <taxon>Bacteria</taxon>
        <taxon>Pseudomonadati</taxon>
        <taxon>Pseudomonadota</taxon>
        <taxon>Gammaproteobacteria</taxon>
        <taxon>Enterobacterales</taxon>
        <taxon>Morganellaceae</taxon>
        <taxon>Morganella</taxon>
    </lineage>
</organism>
<keyword evidence="1" id="KW-0472">Membrane</keyword>